<keyword evidence="1" id="KW-0805">Transcription regulation</keyword>
<dbReference type="InterPro" id="IPR009057">
    <property type="entry name" value="Homeodomain-like_sf"/>
</dbReference>
<feature type="domain" description="HTH araC/xylS-type" evidence="4">
    <location>
        <begin position="187"/>
        <end position="286"/>
    </location>
</feature>
<evidence type="ECO:0000313" key="6">
    <source>
        <dbReference type="Proteomes" id="UP000286701"/>
    </source>
</evidence>
<evidence type="ECO:0000313" key="5">
    <source>
        <dbReference type="EMBL" id="RWY55528.1"/>
    </source>
</evidence>
<dbReference type="GO" id="GO:0003700">
    <property type="term" value="F:DNA-binding transcription factor activity"/>
    <property type="evidence" value="ECO:0007669"/>
    <property type="project" value="InterPro"/>
</dbReference>
<dbReference type="InterPro" id="IPR011051">
    <property type="entry name" value="RmlC_Cupin_sf"/>
</dbReference>
<evidence type="ECO:0000256" key="1">
    <source>
        <dbReference type="ARBA" id="ARBA00023015"/>
    </source>
</evidence>
<dbReference type="SUPFAM" id="SSF46689">
    <property type="entry name" value="Homeodomain-like"/>
    <property type="match status" value="2"/>
</dbReference>
<sequence>MKVLPFTIPVPHGQTIIVQEEILPHFYPHLHRHAEVQITWIQEGEGTLLAGNNMHVFSGGEVFVMGANQPHLFKSSPGYFAEGSQKQVRAISIFFNPNGKLAALFNLPEMQSVQSFFAQWQNGFKIPAAVTGNFSASIIKIQHNTGAAQLALLIDMLNAMSTTASLQSLSSESYTYSMTDPEGARIASVYNYIMHNYSSALTLDEVARVAHLTPNAFCRYFKKHTRTTFIAFVNKVRVNEACKMLLNGSLNNIADVAYSCGFSSITNFNYVFKNIAGKSPRDYINDYSGAVKTDR</sequence>
<dbReference type="PROSITE" id="PS00041">
    <property type="entry name" value="HTH_ARAC_FAMILY_1"/>
    <property type="match status" value="1"/>
</dbReference>
<dbReference type="Proteomes" id="UP000286701">
    <property type="component" value="Unassembled WGS sequence"/>
</dbReference>
<dbReference type="PANTHER" id="PTHR43280:SF2">
    <property type="entry name" value="HTH-TYPE TRANSCRIPTIONAL REGULATOR EXSA"/>
    <property type="match status" value="1"/>
</dbReference>
<dbReference type="PANTHER" id="PTHR43280">
    <property type="entry name" value="ARAC-FAMILY TRANSCRIPTIONAL REGULATOR"/>
    <property type="match status" value="1"/>
</dbReference>
<dbReference type="EMBL" id="SBIW01000002">
    <property type="protein sequence ID" value="RWY55528.1"/>
    <property type="molecule type" value="Genomic_DNA"/>
</dbReference>
<dbReference type="SUPFAM" id="SSF51182">
    <property type="entry name" value="RmlC-like cupins"/>
    <property type="match status" value="1"/>
</dbReference>
<dbReference type="Pfam" id="PF02311">
    <property type="entry name" value="AraC_binding"/>
    <property type="match status" value="1"/>
</dbReference>
<dbReference type="PROSITE" id="PS01124">
    <property type="entry name" value="HTH_ARAC_FAMILY_2"/>
    <property type="match status" value="1"/>
</dbReference>
<dbReference type="OrthoDB" id="9787988at2"/>
<reference evidence="5 6" key="1">
    <citation type="submission" date="2019-01" db="EMBL/GenBank/DDBJ databases">
        <title>Mucilaginibacter antarcticum sp. nov., isolated from antarctic soil.</title>
        <authorList>
            <person name="Yan Y.-Q."/>
            <person name="Du Z.-J."/>
        </authorList>
    </citation>
    <scope>NUCLEOTIDE SEQUENCE [LARGE SCALE GENOMIC DNA]</scope>
    <source>
        <strain evidence="5 6">F01003</strain>
    </source>
</reference>
<dbReference type="InterPro" id="IPR018060">
    <property type="entry name" value="HTH_AraC"/>
</dbReference>
<dbReference type="GO" id="GO:0043565">
    <property type="term" value="F:sequence-specific DNA binding"/>
    <property type="evidence" value="ECO:0007669"/>
    <property type="project" value="InterPro"/>
</dbReference>
<name>A0A444MSD3_9SPHI</name>
<dbReference type="AlphaFoldDB" id="A0A444MSD3"/>
<dbReference type="Gene3D" id="1.10.10.60">
    <property type="entry name" value="Homeodomain-like"/>
    <property type="match status" value="2"/>
</dbReference>
<dbReference type="InterPro" id="IPR018062">
    <property type="entry name" value="HTH_AraC-typ_CS"/>
</dbReference>
<comment type="caution">
    <text evidence="5">The sequence shown here is derived from an EMBL/GenBank/DDBJ whole genome shotgun (WGS) entry which is preliminary data.</text>
</comment>
<dbReference type="InterPro" id="IPR003313">
    <property type="entry name" value="AraC-bd"/>
</dbReference>
<dbReference type="Pfam" id="PF12833">
    <property type="entry name" value="HTH_18"/>
    <property type="match status" value="1"/>
</dbReference>
<evidence type="ECO:0000259" key="4">
    <source>
        <dbReference type="PROSITE" id="PS01124"/>
    </source>
</evidence>
<dbReference type="SMART" id="SM00342">
    <property type="entry name" value="HTH_ARAC"/>
    <property type="match status" value="1"/>
</dbReference>
<accession>A0A444MSD3</accession>
<organism evidence="5 6">
    <name type="scientific">Mucilaginibacter gilvus</name>
    <dbReference type="NCBI Taxonomy" id="2305909"/>
    <lineage>
        <taxon>Bacteria</taxon>
        <taxon>Pseudomonadati</taxon>
        <taxon>Bacteroidota</taxon>
        <taxon>Sphingobacteriia</taxon>
        <taxon>Sphingobacteriales</taxon>
        <taxon>Sphingobacteriaceae</taxon>
        <taxon>Mucilaginibacter</taxon>
    </lineage>
</organism>
<evidence type="ECO:0000256" key="2">
    <source>
        <dbReference type="ARBA" id="ARBA00023125"/>
    </source>
</evidence>
<proteinExistence type="predicted"/>
<evidence type="ECO:0000256" key="3">
    <source>
        <dbReference type="ARBA" id="ARBA00023163"/>
    </source>
</evidence>
<protein>
    <submittedName>
        <fullName evidence="5">AraC family transcriptional regulator</fullName>
    </submittedName>
</protein>
<keyword evidence="6" id="KW-1185">Reference proteome</keyword>
<dbReference type="InterPro" id="IPR014710">
    <property type="entry name" value="RmlC-like_jellyroll"/>
</dbReference>
<keyword evidence="2" id="KW-0238">DNA-binding</keyword>
<dbReference type="Gene3D" id="2.60.120.10">
    <property type="entry name" value="Jelly Rolls"/>
    <property type="match status" value="1"/>
</dbReference>
<keyword evidence="3" id="KW-0804">Transcription</keyword>
<gene>
    <name evidence="5" type="ORF">EPL05_03900</name>
</gene>
<dbReference type="RefSeq" id="WP_128532300.1">
    <property type="nucleotide sequence ID" value="NZ_SBIW01000002.1"/>
</dbReference>